<protein>
    <recommendedName>
        <fullName evidence="4">Serine hydrolase domain-containing protein</fullName>
    </recommendedName>
</protein>
<dbReference type="PANTHER" id="PTHR48070">
    <property type="entry name" value="ESTERASE OVCA2"/>
    <property type="match status" value="1"/>
</dbReference>
<dbReference type="AlphaFoldDB" id="A0AA48QYW2"/>
<dbReference type="SUPFAM" id="SSF53474">
    <property type="entry name" value="alpha/beta-Hydrolases"/>
    <property type="match status" value="1"/>
</dbReference>
<dbReference type="Proteomes" id="UP001233271">
    <property type="component" value="Chromosome 7b"/>
</dbReference>
<gene>
    <name evidence="5" type="ORF">CcaverHIS019_0703670</name>
</gene>
<dbReference type="Gene3D" id="3.40.50.1820">
    <property type="entry name" value="alpha/beta hydrolase"/>
    <property type="match status" value="1"/>
</dbReference>
<dbReference type="InterPro" id="IPR005645">
    <property type="entry name" value="FSH-like_dom"/>
</dbReference>
<feature type="transmembrane region" description="Helical" evidence="3">
    <location>
        <begin position="113"/>
        <end position="134"/>
    </location>
</feature>
<dbReference type="GO" id="GO:0016787">
    <property type="term" value="F:hydrolase activity"/>
    <property type="evidence" value="ECO:0007669"/>
    <property type="project" value="UniProtKB-KW"/>
</dbReference>
<feature type="compositionally biased region" description="Pro residues" evidence="2">
    <location>
        <begin position="12"/>
        <end position="26"/>
    </location>
</feature>
<name>A0AA48QYW2_9TREE</name>
<dbReference type="KEGG" id="ccac:CcaHIS019_0703670"/>
<keyword evidence="3" id="KW-0472">Membrane</keyword>
<feature type="region of interest" description="Disordered" evidence="2">
    <location>
        <begin position="1"/>
        <end position="26"/>
    </location>
</feature>
<keyword evidence="1" id="KW-0378">Hydrolase</keyword>
<organism evidence="5 6">
    <name type="scientific">Cutaneotrichosporon cavernicola</name>
    <dbReference type="NCBI Taxonomy" id="279322"/>
    <lineage>
        <taxon>Eukaryota</taxon>
        <taxon>Fungi</taxon>
        <taxon>Dikarya</taxon>
        <taxon>Basidiomycota</taxon>
        <taxon>Agaricomycotina</taxon>
        <taxon>Tremellomycetes</taxon>
        <taxon>Trichosporonales</taxon>
        <taxon>Trichosporonaceae</taxon>
        <taxon>Cutaneotrichosporon</taxon>
    </lineage>
</organism>
<dbReference type="RefSeq" id="XP_060460051.1">
    <property type="nucleotide sequence ID" value="XM_060603793.1"/>
</dbReference>
<dbReference type="EMBL" id="AP028219">
    <property type="protein sequence ID" value="BEI94786.1"/>
    <property type="molecule type" value="Genomic_DNA"/>
</dbReference>
<dbReference type="GO" id="GO:0005737">
    <property type="term" value="C:cytoplasm"/>
    <property type="evidence" value="ECO:0007669"/>
    <property type="project" value="TreeGrafter"/>
</dbReference>
<accession>A0AA48QYW2</accession>
<dbReference type="InterPro" id="IPR050593">
    <property type="entry name" value="LovG"/>
</dbReference>
<feature type="domain" description="Serine hydrolase" evidence="4">
    <location>
        <begin position="29"/>
        <end position="197"/>
    </location>
</feature>
<evidence type="ECO:0000313" key="5">
    <source>
        <dbReference type="EMBL" id="BEI94786.1"/>
    </source>
</evidence>
<dbReference type="GeneID" id="85498656"/>
<keyword evidence="6" id="KW-1185">Reference proteome</keyword>
<evidence type="ECO:0000259" key="4">
    <source>
        <dbReference type="Pfam" id="PF03959"/>
    </source>
</evidence>
<proteinExistence type="predicted"/>
<keyword evidence="3" id="KW-1133">Transmembrane helix</keyword>
<dbReference type="InterPro" id="IPR029058">
    <property type="entry name" value="AB_hydrolase_fold"/>
</dbReference>
<feature type="compositionally biased region" description="Low complexity" evidence="2">
    <location>
        <begin position="1"/>
        <end position="11"/>
    </location>
</feature>
<evidence type="ECO:0000256" key="2">
    <source>
        <dbReference type="SAM" id="MobiDB-lite"/>
    </source>
</evidence>
<reference evidence="5" key="1">
    <citation type="journal article" date="2023" name="BMC Genomics">
        <title>Chromosome-level genome assemblies of Cutaneotrichosporon spp. (Trichosporonales, Basidiomycota) reveal imbalanced evolution between nucleotide sequences and chromosome synteny.</title>
        <authorList>
            <person name="Kobayashi Y."/>
            <person name="Kayamori A."/>
            <person name="Aoki K."/>
            <person name="Shiwa Y."/>
            <person name="Matsutani M."/>
            <person name="Fujita N."/>
            <person name="Sugita T."/>
            <person name="Iwasaki W."/>
            <person name="Tanaka N."/>
            <person name="Takashima M."/>
        </authorList>
    </citation>
    <scope>NUCLEOTIDE SEQUENCE</scope>
    <source>
        <strain evidence="5">HIS019</strain>
    </source>
</reference>
<dbReference type="GO" id="GO:0005634">
    <property type="term" value="C:nucleus"/>
    <property type="evidence" value="ECO:0007669"/>
    <property type="project" value="TreeGrafter"/>
</dbReference>
<keyword evidence="3" id="KW-0812">Transmembrane</keyword>
<evidence type="ECO:0000256" key="3">
    <source>
        <dbReference type="SAM" id="Phobius"/>
    </source>
</evidence>
<dbReference type="Pfam" id="PF03959">
    <property type="entry name" value="FSH1"/>
    <property type="match status" value="1"/>
</dbReference>
<evidence type="ECO:0000313" key="6">
    <source>
        <dbReference type="Proteomes" id="UP001233271"/>
    </source>
</evidence>
<dbReference type="PANTHER" id="PTHR48070:SF6">
    <property type="entry name" value="ESTERASE OVCA2"/>
    <property type="match status" value="1"/>
</dbReference>
<evidence type="ECO:0000256" key="1">
    <source>
        <dbReference type="ARBA" id="ARBA00022801"/>
    </source>
</evidence>
<sequence>MNYLRNSNSNPNPNPIRTPTLTPTPPTKPKLRILCLHGALGSASVLRSQAAPLANLSSVADLVFVDAPALSRGGRGWFDLSTYAGLDETYAYLSNILHTHGPFDGVLGLSQGAVLASILVGWFDFAIMFGGFVAQHPEVRKVYAGKEYARPSLHVYGMADRIVSPESSKRLAGMFTDPTVVVHGGGHVIPSDKASVRRVEEFVARRHAARFG</sequence>